<sequence>MDVWFLAAHRGFHEQLQIFFAPNKDCQTRAELCRSFGITWGDGSFRLSRRLQKLDLTSHEVMVLSAACLLSSDRCELNAAKQVDDIQWSLINCLLHLLRHSHGACAPLVLARVVACMAE</sequence>
<dbReference type="EMBL" id="JACVVK020000156">
    <property type="protein sequence ID" value="KAK7487980.1"/>
    <property type="molecule type" value="Genomic_DNA"/>
</dbReference>
<accession>A0ABD0KL97</accession>
<evidence type="ECO:0000256" key="2">
    <source>
        <dbReference type="ARBA" id="ARBA00023163"/>
    </source>
</evidence>
<evidence type="ECO:0000313" key="5">
    <source>
        <dbReference type="EMBL" id="KAK7487980.1"/>
    </source>
</evidence>
<reference evidence="5 6" key="1">
    <citation type="journal article" date="2023" name="Sci. Data">
        <title>Genome assembly of the Korean intertidal mud-creeper Batillaria attramentaria.</title>
        <authorList>
            <person name="Patra A.K."/>
            <person name="Ho P.T."/>
            <person name="Jun S."/>
            <person name="Lee S.J."/>
            <person name="Kim Y."/>
            <person name="Won Y.J."/>
        </authorList>
    </citation>
    <scope>NUCLEOTIDE SEQUENCE [LARGE SCALE GENOMIC DNA]</scope>
    <source>
        <strain evidence="5">Wonlab-2016</strain>
    </source>
</reference>
<evidence type="ECO:0000256" key="3">
    <source>
        <dbReference type="ARBA" id="ARBA00023170"/>
    </source>
</evidence>
<feature type="domain" description="NR LBD" evidence="4">
    <location>
        <begin position="1"/>
        <end position="119"/>
    </location>
</feature>
<name>A0ABD0KL97_9CAEN</name>
<evidence type="ECO:0000313" key="6">
    <source>
        <dbReference type="Proteomes" id="UP001519460"/>
    </source>
</evidence>
<comment type="caution">
    <text evidence="5">The sequence shown here is derived from an EMBL/GenBank/DDBJ whole genome shotgun (WGS) entry which is preliminary data.</text>
</comment>
<protein>
    <recommendedName>
        <fullName evidence="4">NR LBD domain-containing protein</fullName>
    </recommendedName>
</protein>
<evidence type="ECO:0000256" key="1">
    <source>
        <dbReference type="ARBA" id="ARBA00023015"/>
    </source>
</evidence>
<dbReference type="InterPro" id="IPR000536">
    <property type="entry name" value="Nucl_hrmn_rcpt_lig-bd"/>
</dbReference>
<keyword evidence="6" id="KW-1185">Reference proteome</keyword>
<proteinExistence type="predicted"/>
<dbReference type="InterPro" id="IPR035500">
    <property type="entry name" value="NHR-like_dom_sf"/>
</dbReference>
<keyword evidence="1" id="KW-0805">Transcription regulation</keyword>
<keyword evidence="3" id="KW-0675">Receptor</keyword>
<dbReference type="Gene3D" id="1.10.565.10">
    <property type="entry name" value="Retinoid X Receptor"/>
    <property type="match status" value="1"/>
</dbReference>
<keyword evidence="2" id="KW-0804">Transcription</keyword>
<dbReference type="Proteomes" id="UP001519460">
    <property type="component" value="Unassembled WGS sequence"/>
</dbReference>
<dbReference type="AlphaFoldDB" id="A0ABD0KL97"/>
<evidence type="ECO:0000259" key="4">
    <source>
        <dbReference type="PROSITE" id="PS51843"/>
    </source>
</evidence>
<dbReference type="PROSITE" id="PS51843">
    <property type="entry name" value="NR_LBD"/>
    <property type="match status" value="1"/>
</dbReference>
<gene>
    <name evidence="5" type="ORF">BaRGS_00020725</name>
</gene>
<dbReference type="Pfam" id="PF00104">
    <property type="entry name" value="Hormone_recep"/>
    <property type="match status" value="1"/>
</dbReference>
<dbReference type="SUPFAM" id="SSF48508">
    <property type="entry name" value="Nuclear receptor ligand-binding domain"/>
    <property type="match status" value="1"/>
</dbReference>
<organism evidence="5 6">
    <name type="scientific">Batillaria attramentaria</name>
    <dbReference type="NCBI Taxonomy" id="370345"/>
    <lineage>
        <taxon>Eukaryota</taxon>
        <taxon>Metazoa</taxon>
        <taxon>Spiralia</taxon>
        <taxon>Lophotrochozoa</taxon>
        <taxon>Mollusca</taxon>
        <taxon>Gastropoda</taxon>
        <taxon>Caenogastropoda</taxon>
        <taxon>Sorbeoconcha</taxon>
        <taxon>Cerithioidea</taxon>
        <taxon>Batillariidae</taxon>
        <taxon>Batillaria</taxon>
    </lineage>
</organism>